<gene>
    <name evidence="1" type="ORF">XPR_4531</name>
</gene>
<dbReference type="AlphaFoldDB" id="W4SMY3"/>
<dbReference type="Proteomes" id="UP000019084">
    <property type="component" value="Unassembled WGS sequence"/>
</dbReference>
<comment type="caution">
    <text evidence="1">The sequence shown here is derived from an EMBL/GenBank/DDBJ whole genome shotgun (WGS) entry which is preliminary data.</text>
</comment>
<reference evidence="1 2" key="1">
    <citation type="submission" date="2014-01" db="EMBL/GenBank/DDBJ databases">
        <title>Genome sequence and analysis of Xanthomonas arboricola pv. pruni.</title>
        <authorList>
            <person name="Fujikawa T."/>
            <person name="Nakazono-Nagaoka E."/>
        </authorList>
    </citation>
    <scope>NUCLEOTIDE SEQUENCE [LARGE SCALE GENOMIC DNA]</scope>
    <source>
        <strain evidence="2">MAFF 301420</strain>
    </source>
</reference>
<organism evidence="1 2">
    <name type="scientific">Xanthomonas arboricola pv. pruni MAFF 301420</name>
    <dbReference type="NCBI Taxonomy" id="1418095"/>
    <lineage>
        <taxon>Bacteria</taxon>
        <taxon>Pseudomonadati</taxon>
        <taxon>Pseudomonadota</taxon>
        <taxon>Gammaproteobacteria</taxon>
        <taxon>Lysobacterales</taxon>
        <taxon>Lysobacteraceae</taxon>
        <taxon>Xanthomonas</taxon>
    </lineage>
</organism>
<proteinExistence type="predicted"/>
<name>W4SMY3_9XANT</name>
<dbReference type="EMBL" id="BAVC01000384">
    <property type="protein sequence ID" value="GAE57896.1"/>
    <property type="molecule type" value="Genomic_DNA"/>
</dbReference>
<evidence type="ECO:0000313" key="1">
    <source>
        <dbReference type="EMBL" id="GAE57896.1"/>
    </source>
</evidence>
<protein>
    <submittedName>
        <fullName evidence="1">Uncharacterized protein</fullName>
    </submittedName>
</protein>
<feature type="non-terminal residue" evidence="1">
    <location>
        <position position="100"/>
    </location>
</feature>
<feature type="non-terminal residue" evidence="1">
    <location>
        <position position="1"/>
    </location>
</feature>
<sequence length="100" mass="10222">QRCRAPAAGANPHAGVRCSRVGHGHGQCGGAIESVHASGYHPAGTPMAARGAVRRRRKSAQCQLPPRRTRHRVLSVRACAAGCRQSRAQPAAAGAAAAGL</sequence>
<accession>W4SMY3</accession>
<evidence type="ECO:0000313" key="2">
    <source>
        <dbReference type="Proteomes" id="UP000019084"/>
    </source>
</evidence>